<evidence type="ECO:0000313" key="8">
    <source>
        <dbReference type="Proteomes" id="UP000013307"/>
    </source>
</evidence>
<proteinExistence type="inferred from homology"/>
<sequence length="237" mass="25290">MAWEYILDGIKQAVHLIVTADPDIIEITLRSIRVSGIATLMAALWSFPIGIMLGMHSFTGKNILKGFFNSLLGIPTVVLGLILYLMLVPFGPLGFLKLIYTEMGISFGQSLLITPIMISFIASSIEAVEGEIRELARTLGAGEIEASIAVMSESISGVLLAVIASFNRAIAELGIAIMIGGNIFVKGSALNTRVLTTAMQMYTARGEIDMAIALGIILLSIVFAVSTISNLIQSRLA</sequence>
<dbReference type="OrthoDB" id="94632at2157"/>
<dbReference type="PROSITE" id="PS50928">
    <property type="entry name" value="ABC_TM1"/>
    <property type="match status" value="1"/>
</dbReference>
<dbReference type="NCBIfam" id="NF038017">
    <property type="entry name" value="ABC_perm1"/>
    <property type="match status" value="1"/>
</dbReference>
<evidence type="ECO:0000259" key="6">
    <source>
        <dbReference type="PROSITE" id="PS50928"/>
    </source>
</evidence>
<feature type="domain" description="ABC transmembrane type-1" evidence="6">
    <location>
        <begin position="28"/>
        <end position="229"/>
    </location>
</feature>
<feature type="transmembrane region" description="Helical" evidence="5">
    <location>
        <begin position="107"/>
        <end position="125"/>
    </location>
</feature>
<dbReference type="SUPFAM" id="SSF161098">
    <property type="entry name" value="MetI-like"/>
    <property type="match status" value="1"/>
</dbReference>
<reference evidence="7 8" key="1">
    <citation type="journal article" date="2013" name="Genome Announc.">
        <title>Complete Genome Sequence of the Thermophilic and Facultatively Chemolithoautotrophic Sulfate Reducer Archaeoglobus sulfaticallidus Strain PM70-1T.</title>
        <authorList>
            <person name="Stokke R."/>
            <person name="Hocking W.P."/>
            <person name="Steinsbu B.O."/>
            <person name="Steen I.H."/>
        </authorList>
    </citation>
    <scope>NUCLEOTIDE SEQUENCE [LARGE SCALE GENOMIC DNA]</scope>
    <source>
        <strain evidence="7">PM70-1</strain>
    </source>
</reference>
<evidence type="ECO:0000256" key="2">
    <source>
        <dbReference type="ARBA" id="ARBA00022692"/>
    </source>
</evidence>
<dbReference type="GO" id="GO:0055085">
    <property type="term" value="P:transmembrane transport"/>
    <property type="evidence" value="ECO:0007669"/>
    <property type="project" value="InterPro"/>
</dbReference>
<organism evidence="7 8">
    <name type="scientific">Archaeoglobus sulfaticallidus PM70-1</name>
    <dbReference type="NCBI Taxonomy" id="387631"/>
    <lineage>
        <taxon>Archaea</taxon>
        <taxon>Methanobacteriati</taxon>
        <taxon>Methanobacteriota</taxon>
        <taxon>Archaeoglobi</taxon>
        <taxon>Archaeoglobales</taxon>
        <taxon>Archaeoglobaceae</taxon>
        <taxon>Archaeoglobus</taxon>
    </lineage>
</organism>
<dbReference type="InterPro" id="IPR049783">
    <property type="entry name" value="ABC_perm_TupB-like"/>
</dbReference>
<keyword evidence="4 5" id="KW-0472">Membrane</keyword>
<evidence type="ECO:0000256" key="1">
    <source>
        <dbReference type="ARBA" id="ARBA00004141"/>
    </source>
</evidence>
<evidence type="ECO:0000256" key="3">
    <source>
        <dbReference type="ARBA" id="ARBA00022989"/>
    </source>
</evidence>
<dbReference type="AlphaFoldDB" id="N0BJD0"/>
<feature type="transmembrane region" description="Helical" evidence="5">
    <location>
        <begin position="67"/>
        <end position="87"/>
    </location>
</feature>
<accession>N0BJD0</accession>
<gene>
    <name evidence="7" type="ORF">Asulf_00545</name>
</gene>
<dbReference type="EMBL" id="CP005290">
    <property type="protein sequence ID" value="AGK60566.1"/>
    <property type="molecule type" value="Genomic_DNA"/>
</dbReference>
<feature type="transmembrane region" description="Helical" evidence="5">
    <location>
        <begin position="210"/>
        <end position="232"/>
    </location>
</feature>
<evidence type="ECO:0000256" key="5">
    <source>
        <dbReference type="RuleBase" id="RU363032"/>
    </source>
</evidence>
<dbReference type="RefSeq" id="WP_015590165.1">
    <property type="nucleotide sequence ID" value="NC_021169.1"/>
</dbReference>
<keyword evidence="2 5" id="KW-0812">Transmembrane</keyword>
<evidence type="ECO:0000256" key="4">
    <source>
        <dbReference type="ARBA" id="ARBA00023136"/>
    </source>
</evidence>
<dbReference type="KEGG" id="ast:Asulf_00545"/>
<evidence type="ECO:0000313" key="7">
    <source>
        <dbReference type="EMBL" id="AGK60566.1"/>
    </source>
</evidence>
<comment type="similarity">
    <text evidence="5">Belongs to the binding-protein-dependent transport system permease family.</text>
</comment>
<dbReference type="CDD" id="cd06261">
    <property type="entry name" value="TM_PBP2"/>
    <property type="match status" value="1"/>
</dbReference>
<dbReference type="GeneID" id="15392188"/>
<protein>
    <submittedName>
        <fullName evidence="7">ABC-type tungstate transport system, periplasmic component</fullName>
    </submittedName>
</protein>
<dbReference type="InterPro" id="IPR000515">
    <property type="entry name" value="MetI-like"/>
</dbReference>
<dbReference type="InterPro" id="IPR035906">
    <property type="entry name" value="MetI-like_sf"/>
</dbReference>
<dbReference type="PANTHER" id="PTHR43632">
    <property type="entry name" value="PERMEASE COMPONENT OF TUNGSTATE ABC TRANSPORTER"/>
    <property type="match status" value="1"/>
</dbReference>
<dbReference type="GO" id="GO:0005886">
    <property type="term" value="C:plasma membrane"/>
    <property type="evidence" value="ECO:0007669"/>
    <property type="project" value="UniProtKB-SubCell"/>
</dbReference>
<comment type="subcellular location">
    <subcellularLocation>
        <location evidence="5">Cell membrane</location>
        <topology evidence="5">Multi-pass membrane protein</topology>
    </subcellularLocation>
    <subcellularLocation>
        <location evidence="1">Membrane</location>
        <topology evidence="1">Multi-pass membrane protein</topology>
    </subcellularLocation>
</comment>
<dbReference type="Gene3D" id="1.10.3720.10">
    <property type="entry name" value="MetI-like"/>
    <property type="match status" value="1"/>
</dbReference>
<dbReference type="Proteomes" id="UP000013307">
    <property type="component" value="Chromosome"/>
</dbReference>
<keyword evidence="8" id="KW-1185">Reference proteome</keyword>
<dbReference type="eggNOG" id="arCOG00166">
    <property type="taxonomic scope" value="Archaea"/>
</dbReference>
<name>N0BJD0_9EURY</name>
<keyword evidence="3 5" id="KW-1133">Transmembrane helix</keyword>
<feature type="transmembrane region" description="Helical" evidence="5">
    <location>
        <begin position="170"/>
        <end position="189"/>
    </location>
</feature>
<dbReference type="Pfam" id="PF00528">
    <property type="entry name" value="BPD_transp_1"/>
    <property type="match status" value="1"/>
</dbReference>
<keyword evidence="5" id="KW-0813">Transport</keyword>
<feature type="transmembrane region" description="Helical" evidence="5">
    <location>
        <begin position="32"/>
        <end position="55"/>
    </location>
</feature>
<dbReference type="HOGENOM" id="CLU_016047_14_2_2"/>
<dbReference type="STRING" id="387631.Asulf_00545"/>
<dbReference type="PANTHER" id="PTHR43632:SF1">
    <property type="entry name" value="PERMEASE COMPONENT OF TUNGSTATE ABC TRANSPORTER"/>
    <property type="match status" value="1"/>
</dbReference>